<dbReference type="InterPro" id="IPR036690">
    <property type="entry name" value="Fdx_antiC-bd_sf"/>
</dbReference>
<dbReference type="InterPro" id="IPR006195">
    <property type="entry name" value="aa-tRNA-synth_II"/>
</dbReference>
<keyword evidence="4" id="KW-0436">Ligase</keyword>
<evidence type="ECO:0000256" key="11">
    <source>
        <dbReference type="ARBA" id="ARBA00031194"/>
    </source>
</evidence>
<comment type="subcellular location">
    <subcellularLocation>
        <location evidence="1">Mitochondrion matrix</location>
    </subcellularLocation>
</comment>
<dbReference type="Pfam" id="PF01409">
    <property type="entry name" value="tRNA-synt_2d"/>
    <property type="match status" value="1"/>
</dbReference>
<dbReference type="InterPro" id="IPR005121">
    <property type="entry name" value="Fdx_antiC-bd"/>
</dbReference>
<reference evidence="15 16" key="1">
    <citation type="journal article" date="2018" name="Nat. Ecol. Evol.">
        <title>Genomic signatures of mitonuclear coevolution across populations of Tigriopus californicus.</title>
        <authorList>
            <person name="Barreto F.S."/>
            <person name="Watson E.T."/>
            <person name="Lima T.G."/>
            <person name="Willett C.S."/>
            <person name="Edmands S."/>
            <person name="Li W."/>
            <person name="Burton R.S."/>
        </authorList>
    </citation>
    <scope>NUCLEOTIDE SEQUENCE [LARGE SCALE GENOMIC DNA]</scope>
    <source>
        <strain evidence="15 16">San Diego</strain>
    </source>
</reference>
<dbReference type="GO" id="GO:0005524">
    <property type="term" value="F:ATP binding"/>
    <property type="evidence" value="ECO:0007669"/>
    <property type="project" value="UniProtKB-KW"/>
</dbReference>
<organism evidence="15 16">
    <name type="scientific">Tigriopus californicus</name>
    <name type="common">Marine copepod</name>
    <dbReference type="NCBI Taxonomy" id="6832"/>
    <lineage>
        <taxon>Eukaryota</taxon>
        <taxon>Metazoa</taxon>
        <taxon>Ecdysozoa</taxon>
        <taxon>Arthropoda</taxon>
        <taxon>Crustacea</taxon>
        <taxon>Multicrustacea</taxon>
        <taxon>Hexanauplia</taxon>
        <taxon>Copepoda</taxon>
        <taxon>Harpacticoida</taxon>
        <taxon>Harpacticidae</taxon>
        <taxon>Tigriopus</taxon>
    </lineage>
</organism>
<evidence type="ECO:0000259" key="13">
    <source>
        <dbReference type="PROSITE" id="PS50862"/>
    </source>
</evidence>
<dbReference type="Proteomes" id="UP000318571">
    <property type="component" value="Chromosome 8"/>
</dbReference>
<dbReference type="Pfam" id="PF03147">
    <property type="entry name" value="FDX-ACB"/>
    <property type="match status" value="1"/>
</dbReference>
<evidence type="ECO:0000256" key="1">
    <source>
        <dbReference type="ARBA" id="ARBA00004305"/>
    </source>
</evidence>
<dbReference type="Gene3D" id="3.30.930.10">
    <property type="entry name" value="Bira Bifunctional Protein, Domain 2"/>
    <property type="match status" value="1"/>
</dbReference>
<comment type="catalytic activity">
    <reaction evidence="12">
        <text>tRNA(Phe) + L-phenylalanine + ATP = L-phenylalanyl-tRNA(Phe) + AMP + diphosphate + H(+)</text>
        <dbReference type="Rhea" id="RHEA:19413"/>
        <dbReference type="Rhea" id="RHEA-COMP:9668"/>
        <dbReference type="Rhea" id="RHEA-COMP:9699"/>
        <dbReference type="ChEBI" id="CHEBI:15378"/>
        <dbReference type="ChEBI" id="CHEBI:30616"/>
        <dbReference type="ChEBI" id="CHEBI:33019"/>
        <dbReference type="ChEBI" id="CHEBI:58095"/>
        <dbReference type="ChEBI" id="CHEBI:78442"/>
        <dbReference type="ChEBI" id="CHEBI:78531"/>
        <dbReference type="ChEBI" id="CHEBI:456215"/>
        <dbReference type="EC" id="6.1.1.20"/>
    </reaction>
</comment>
<keyword evidence="16" id="KW-1185">Reference proteome</keyword>
<evidence type="ECO:0000256" key="10">
    <source>
        <dbReference type="ARBA" id="ARBA00023146"/>
    </source>
</evidence>
<evidence type="ECO:0000256" key="2">
    <source>
        <dbReference type="ARBA" id="ARBA00008226"/>
    </source>
</evidence>
<feature type="non-terminal residue" evidence="15">
    <location>
        <position position="276"/>
    </location>
</feature>
<dbReference type="PROSITE" id="PS50862">
    <property type="entry name" value="AA_TRNA_LIGASE_II"/>
    <property type="match status" value="1"/>
</dbReference>
<comment type="caution">
    <text evidence="15">The sequence shown here is derived from an EMBL/GenBank/DDBJ whole genome shotgun (WGS) entry which is preliminary data.</text>
</comment>
<dbReference type="PANTHER" id="PTHR11538:SF41">
    <property type="entry name" value="PHENYLALANINE--TRNA LIGASE, MITOCHONDRIAL"/>
    <property type="match status" value="1"/>
</dbReference>
<evidence type="ECO:0000256" key="3">
    <source>
        <dbReference type="ARBA" id="ARBA00012814"/>
    </source>
</evidence>
<dbReference type="EMBL" id="VCGU01000459">
    <property type="protein sequence ID" value="TRY61214.1"/>
    <property type="molecule type" value="Genomic_DNA"/>
</dbReference>
<dbReference type="InterPro" id="IPR002319">
    <property type="entry name" value="Phenylalanyl-tRNA_Synthase"/>
</dbReference>
<keyword evidence="10" id="KW-0030">Aminoacyl-tRNA synthetase</keyword>
<evidence type="ECO:0000256" key="5">
    <source>
        <dbReference type="ARBA" id="ARBA00022741"/>
    </source>
</evidence>
<proteinExistence type="inferred from homology"/>
<dbReference type="SUPFAM" id="SSF55681">
    <property type="entry name" value="Class II aaRS and biotin synthetases"/>
    <property type="match status" value="1"/>
</dbReference>
<dbReference type="InterPro" id="IPR004530">
    <property type="entry name" value="Phe-tRNA-synth_IIc_mito"/>
</dbReference>
<feature type="domain" description="FDX-ACB" evidence="14">
    <location>
        <begin position="182"/>
        <end position="276"/>
    </location>
</feature>
<dbReference type="InterPro" id="IPR045864">
    <property type="entry name" value="aa-tRNA-synth_II/BPL/LPL"/>
</dbReference>
<sequence length="276" mass="31996">RDAIDASHYPVFHQVEGVRLLDAAGVNARWAGSLRDTPIQLFEAGTEKPHKQAGHTVDATQLLEWELKDCLLGLIRDLFGSDLQYRWVDAYFPFTHPSWELEIQYQGQWMEMLGCGIMRQELLHQGGVPEKIGWAFGLGLERLAMKLYEIPDIRIFWSQDSGFLSQFQTDDIDQVIKYKAVSKYPQCINDISFWLPQEGSEYSSNDFFDLVRSIGGDLVEQVVLVDSFYHEKKQKHSHCYRIVYRSTEKTLTQEEANEIHKHIENQATSRLKVQIR</sequence>
<dbReference type="SMART" id="SM00896">
    <property type="entry name" value="FDX-ACB"/>
    <property type="match status" value="1"/>
</dbReference>
<evidence type="ECO:0000256" key="9">
    <source>
        <dbReference type="ARBA" id="ARBA00023128"/>
    </source>
</evidence>
<dbReference type="PANTHER" id="PTHR11538">
    <property type="entry name" value="PHENYLALANYL-TRNA SYNTHETASE"/>
    <property type="match status" value="1"/>
</dbReference>
<dbReference type="GO" id="GO:0006432">
    <property type="term" value="P:phenylalanyl-tRNA aminoacylation"/>
    <property type="evidence" value="ECO:0007669"/>
    <property type="project" value="InterPro"/>
</dbReference>
<dbReference type="NCBIfam" id="TIGR00469">
    <property type="entry name" value="pheS_mito"/>
    <property type="match status" value="1"/>
</dbReference>
<dbReference type="OMA" id="PISHYPQ"/>
<evidence type="ECO:0000313" key="16">
    <source>
        <dbReference type="Proteomes" id="UP000318571"/>
    </source>
</evidence>
<keyword evidence="9" id="KW-0496">Mitochondrion</keyword>
<dbReference type="AlphaFoldDB" id="A0A553N700"/>
<dbReference type="GO" id="GO:0000049">
    <property type="term" value="F:tRNA binding"/>
    <property type="evidence" value="ECO:0007669"/>
    <property type="project" value="InterPro"/>
</dbReference>
<dbReference type="PROSITE" id="PS51447">
    <property type="entry name" value="FDX_ACB"/>
    <property type="match status" value="1"/>
</dbReference>
<dbReference type="STRING" id="6832.A0A553N700"/>
<dbReference type="EC" id="6.1.1.20" evidence="3"/>
<evidence type="ECO:0000256" key="6">
    <source>
        <dbReference type="ARBA" id="ARBA00022840"/>
    </source>
</evidence>
<feature type="domain" description="Aminoacyl-transfer RNA synthetases class-II family profile" evidence="13">
    <location>
        <begin position="1"/>
        <end position="196"/>
    </location>
</feature>
<evidence type="ECO:0000256" key="12">
    <source>
        <dbReference type="ARBA" id="ARBA00049255"/>
    </source>
</evidence>
<evidence type="ECO:0000256" key="8">
    <source>
        <dbReference type="ARBA" id="ARBA00022946"/>
    </source>
</evidence>
<dbReference type="GO" id="GO:0004826">
    <property type="term" value="F:phenylalanine-tRNA ligase activity"/>
    <property type="evidence" value="ECO:0007669"/>
    <property type="project" value="UniProtKB-EC"/>
</dbReference>
<feature type="non-terminal residue" evidence="15">
    <location>
        <position position="1"/>
    </location>
</feature>
<dbReference type="FunFam" id="3.30.70.380:FF:000002">
    <property type="entry name" value="phenylalanine--tRNA ligase, mitochondrial"/>
    <property type="match status" value="1"/>
</dbReference>
<dbReference type="SUPFAM" id="SSF54991">
    <property type="entry name" value="Anticodon-binding domain of PheRS"/>
    <property type="match status" value="1"/>
</dbReference>
<keyword evidence="8" id="KW-0809">Transit peptide</keyword>
<dbReference type="Gene3D" id="3.30.70.380">
    <property type="entry name" value="Ferrodoxin-fold anticodon-binding domain"/>
    <property type="match status" value="1"/>
</dbReference>
<accession>A0A553N700</accession>
<protein>
    <recommendedName>
        <fullName evidence="3">phenylalanine--tRNA ligase</fullName>
        <ecNumber evidence="3">6.1.1.20</ecNumber>
    </recommendedName>
    <alternativeName>
        <fullName evidence="11">Phenylalanyl-tRNA synthetase</fullName>
    </alternativeName>
</protein>
<evidence type="ECO:0000259" key="14">
    <source>
        <dbReference type="PROSITE" id="PS51447"/>
    </source>
</evidence>
<keyword evidence="6" id="KW-0067">ATP-binding</keyword>
<evidence type="ECO:0000256" key="4">
    <source>
        <dbReference type="ARBA" id="ARBA00022598"/>
    </source>
</evidence>
<dbReference type="GO" id="GO:0005759">
    <property type="term" value="C:mitochondrial matrix"/>
    <property type="evidence" value="ECO:0007669"/>
    <property type="project" value="UniProtKB-SubCell"/>
</dbReference>
<gene>
    <name evidence="15" type="ORF">TCAL_10922</name>
</gene>
<keyword evidence="7" id="KW-0648">Protein biosynthesis</keyword>
<comment type="similarity">
    <text evidence="2">Belongs to the class-II aminoacyl-tRNA synthetase family.</text>
</comment>
<keyword evidence="5" id="KW-0547">Nucleotide-binding</keyword>
<name>A0A553N700_TIGCA</name>
<evidence type="ECO:0000256" key="7">
    <source>
        <dbReference type="ARBA" id="ARBA00022917"/>
    </source>
</evidence>
<evidence type="ECO:0000313" key="15">
    <source>
        <dbReference type="EMBL" id="TRY61214.1"/>
    </source>
</evidence>